<gene>
    <name evidence="1" type="ORF">HOC_13893</name>
</gene>
<dbReference type="InterPro" id="IPR021312">
    <property type="entry name" value="DUF2889"/>
</dbReference>
<sequence>MIMSGNARDALTGRDLADCSTVATGAFEIVATMGREIRAIETIPRLPDAASLVGVRGGGQSRTAIAAQLGAMQAIATPLHLLLDDFAGASLVAGWAWSRWRDDWASPEGVSESARRNFPKMEGICAGFRPGATSLDELGRPRHDIQSSARVGSLVNPDDPAGWHPLAAQEGVGMRRGRWIDIWQDAGLIRIEAGFQDSSTAPHGGRDAVHEYRVSATADLNGMALLSVAADPRVLPYRECPAAAANIDRLIGTPLKDFRNEVLDQLPGTLGCTHLNDVLRALADVPHLALMLESHS</sequence>
<evidence type="ECO:0008006" key="3">
    <source>
        <dbReference type="Google" id="ProtNLM"/>
    </source>
</evidence>
<protein>
    <recommendedName>
        <fullName evidence="3">DUF2889 domain-containing protein</fullName>
    </recommendedName>
</protein>
<dbReference type="Proteomes" id="UP000024942">
    <property type="component" value="Unassembled WGS sequence"/>
</dbReference>
<comment type="caution">
    <text evidence="1">The sequence shown here is derived from an EMBL/GenBank/DDBJ whole genome shotgun (WGS) entry which is preliminary data.</text>
</comment>
<dbReference type="AlphaFoldDB" id="A0A059G563"/>
<reference evidence="1 2" key="1">
    <citation type="journal article" date="2014" name="Antonie Van Leeuwenhoek">
        <title>Hyphomonas beringensis sp. nov. and Hyphomonas chukchiensis sp. nov., isolated from surface seawater of the Bering Sea and Chukchi Sea.</title>
        <authorList>
            <person name="Li C."/>
            <person name="Lai Q."/>
            <person name="Li G."/>
            <person name="Dong C."/>
            <person name="Wang J."/>
            <person name="Liao Y."/>
            <person name="Shao Z."/>
        </authorList>
    </citation>
    <scope>NUCLEOTIDE SEQUENCE [LARGE SCALE GENOMIC DNA]</scope>
    <source>
        <strain evidence="1 2">SCH89</strain>
    </source>
</reference>
<organism evidence="1 2">
    <name type="scientific">Hyphomonas oceanitis SCH89</name>
    <dbReference type="NCBI Taxonomy" id="1280953"/>
    <lineage>
        <taxon>Bacteria</taxon>
        <taxon>Pseudomonadati</taxon>
        <taxon>Pseudomonadota</taxon>
        <taxon>Alphaproteobacteria</taxon>
        <taxon>Hyphomonadales</taxon>
        <taxon>Hyphomonadaceae</taxon>
        <taxon>Hyphomonas</taxon>
    </lineage>
</organism>
<dbReference type="eggNOG" id="ENOG5032UAQ">
    <property type="taxonomic scope" value="Bacteria"/>
</dbReference>
<dbReference type="Pfam" id="PF11136">
    <property type="entry name" value="DUF2889"/>
    <property type="match status" value="1"/>
</dbReference>
<dbReference type="PATRIC" id="fig|1280953.3.peg.2792"/>
<evidence type="ECO:0000313" key="2">
    <source>
        <dbReference type="Proteomes" id="UP000024942"/>
    </source>
</evidence>
<dbReference type="EMBL" id="ARYL01000022">
    <property type="protein sequence ID" value="KDA01735.1"/>
    <property type="molecule type" value="Genomic_DNA"/>
</dbReference>
<dbReference type="STRING" id="1280953.HOC_13893"/>
<name>A0A059G563_9PROT</name>
<evidence type="ECO:0000313" key="1">
    <source>
        <dbReference type="EMBL" id="KDA01735.1"/>
    </source>
</evidence>
<proteinExistence type="predicted"/>
<keyword evidence="2" id="KW-1185">Reference proteome</keyword>
<accession>A0A059G563</accession>